<feature type="compositionally biased region" description="Acidic residues" evidence="1">
    <location>
        <begin position="396"/>
        <end position="413"/>
    </location>
</feature>
<gene>
    <name evidence="3" type="ORF">PLICRDRAFT_58552</name>
</gene>
<evidence type="ECO:0000259" key="2">
    <source>
        <dbReference type="Pfam" id="PF20231"/>
    </source>
</evidence>
<evidence type="ECO:0000313" key="3">
    <source>
        <dbReference type="EMBL" id="KII83139.1"/>
    </source>
</evidence>
<evidence type="ECO:0000256" key="1">
    <source>
        <dbReference type="SAM" id="MobiDB-lite"/>
    </source>
</evidence>
<dbReference type="Proteomes" id="UP000053263">
    <property type="component" value="Unassembled WGS sequence"/>
</dbReference>
<dbReference type="EMBL" id="KN832582">
    <property type="protein sequence ID" value="KII83139.1"/>
    <property type="molecule type" value="Genomic_DNA"/>
</dbReference>
<keyword evidence="4" id="KW-1185">Reference proteome</keyword>
<sequence>MKIKQSTTDGNIQVIEELHRQGGIGKPNVTEYVILVHGDLLTKERLDSVRESRAIEDTPKRRFQHIIFIPGLFHYKMACADAFWRIWEKPSEARTDPNSLHEHVGEIRPDDTGKFASKPGFRRTHDIIHHDLWASMLDCWRVEARRRNPPWTSLKVFAELNPDWDLITEMSENIVENYVATTPDLSKMRRRPTDQRDKQFENQILRNRDELMYVELCHAMNTGDIGRVEASILPWTYMFKATGKHKYASQILRFMSDMAATRYSTELRRLVNPTGKAGAFRGVDWLVERNNLYTKVIHAGKSSNKTIDHITKESVLIELYRECHVTVENGFHLDHRTIRHAQPDMTKTMRKLGERLHKTTPHQFSPARRADHCVEDHIAKSMASILGSKGAAAAVDDPDNEPMIAEADDLADD</sequence>
<evidence type="ECO:0000313" key="4">
    <source>
        <dbReference type="Proteomes" id="UP000053263"/>
    </source>
</evidence>
<feature type="region of interest" description="Disordered" evidence="1">
    <location>
        <begin position="389"/>
        <end position="413"/>
    </location>
</feature>
<accession>A0A0C9T1S8</accession>
<dbReference type="Pfam" id="PF20231">
    <property type="entry name" value="DUF6589"/>
    <property type="match status" value="1"/>
</dbReference>
<feature type="domain" description="DUF6589" evidence="2">
    <location>
        <begin position="1"/>
        <end position="340"/>
    </location>
</feature>
<dbReference type="HOGENOM" id="CLU_009487_6_1_1"/>
<name>A0A0C9T1S8_PLICR</name>
<organism evidence="3 4">
    <name type="scientific">Plicaturopsis crispa FD-325 SS-3</name>
    <dbReference type="NCBI Taxonomy" id="944288"/>
    <lineage>
        <taxon>Eukaryota</taxon>
        <taxon>Fungi</taxon>
        <taxon>Dikarya</taxon>
        <taxon>Basidiomycota</taxon>
        <taxon>Agaricomycotina</taxon>
        <taxon>Agaricomycetes</taxon>
        <taxon>Agaricomycetidae</taxon>
        <taxon>Amylocorticiales</taxon>
        <taxon>Amylocorticiaceae</taxon>
        <taxon>Plicatura</taxon>
        <taxon>Plicaturopsis crispa</taxon>
    </lineage>
</organism>
<protein>
    <recommendedName>
        <fullName evidence="2">DUF6589 domain-containing protein</fullName>
    </recommendedName>
</protein>
<dbReference type="OrthoDB" id="4743193at2759"/>
<dbReference type="InterPro" id="IPR046496">
    <property type="entry name" value="DUF6589"/>
</dbReference>
<dbReference type="AlphaFoldDB" id="A0A0C9T1S8"/>
<proteinExistence type="predicted"/>
<reference evidence="3 4" key="1">
    <citation type="submission" date="2014-06" db="EMBL/GenBank/DDBJ databases">
        <title>Evolutionary Origins and Diversification of the Mycorrhizal Mutualists.</title>
        <authorList>
            <consortium name="DOE Joint Genome Institute"/>
            <consortium name="Mycorrhizal Genomics Consortium"/>
            <person name="Kohler A."/>
            <person name="Kuo A."/>
            <person name="Nagy L.G."/>
            <person name="Floudas D."/>
            <person name="Copeland A."/>
            <person name="Barry K.W."/>
            <person name="Cichocki N."/>
            <person name="Veneault-Fourrey C."/>
            <person name="LaButti K."/>
            <person name="Lindquist E.A."/>
            <person name="Lipzen A."/>
            <person name="Lundell T."/>
            <person name="Morin E."/>
            <person name="Murat C."/>
            <person name="Riley R."/>
            <person name="Ohm R."/>
            <person name="Sun H."/>
            <person name="Tunlid A."/>
            <person name="Henrissat B."/>
            <person name="Grigoriev I.V."/>
            <person name="Hibbett D.S."/>
            <person name="Martin F."/>
        </authorList>
    </citation>
    <scope>NUCLEOTIDE SEQUENCE [LARGE SCALE GENOMIC DNA]</scope>
    <source>
        <strain evidence="3 4">FD-325 SS-3</strain>
    </source>
</reference>